<reference evidence="4 5" key="1">
    <citation type="submission" date="2021-11" db="EMBL/GenBank/DDBJ databases">
        <title>Genome sequence.</title>
        <authorList>
            <person name="Sun Q."/>
        </authorList>
    </citation>
    <scope>NUCLEOTIDE SEQUENCE [LARGE SCALE GENOMIC DNA]</scope>
    <source>
        <strain evidence="4 5">KCTC 12005</strain>
    </source>
</reference>
<dbReference type="InterPro" id="IPR010090">
    <property type="entry name" value="Phage_tape_meas"/>
</dbReference>
<dbReference type="PANTHER" id="PTHR37813">
    <property type="entry name" value="FELS-2 PROPHAGE PROTEIN"/>
    <property type="match status" value="1"/>
</dbReference>
<dbReference type="RefSeq" id="WP_230777968.1">
    <property type="nucleotide sequence ID" value="NZ_JAJNCT010000021.1"/>
</dbReference>
<accession>A0AAW4Y0R5</accession>
<keyword evidence="2" id="KW-1133">Transmembrane helix</keyword>
<feature type="domain" description="Phage tail tape measure protein" evidence="3">
    <location>
        <begin position="232"/>
        <end position="429"/>
    </location>
</feature>
<protein>
    <submittedName>
        <fullName evidence="4">Phage tail tape measure protein</fullName>
    </submittedName>
</protein>
<keyword evidence="2" id="KW-0472">Membrane</keyword>
<keyword evidence="2" id="KW-0812">Transmembrane</keyword>
<organism evidence="4 5">
    <name type="scientific">Comamonas koreensis</name>
    <dbReference type="NCBI Taxonomy" id="160825"/>
    <lineage>
        <taxon>Bacteria</taxon>
        <taxon>Pseudomonadati</taxon>
        <taxon>Pseudomonadota</taxon>
        <taxon>Betaproteobacteria</taxon>
        <taxon>Burkholderiales</taxon>
        <taxon>Comamonadaceae</taxon>
        <taxon>Comamonas</taxon>
    </lineage>
</organism>
<name>A0AAW4Y0R5_9BURK</name>
<evidence type="ECO:0000256" key="1">
    <source>
        <dbReference type="ARBA" id="ARBA00022612"/>
    </source>
</evidence>
<evidence type="ECO:0000256" key="2">
    <source>
        <dbReference type="SAM" id="Phobius"/>
    </source>
</evidence>
<proteinExistence type="predicted"/>
<evidence type="ECO:0000313" key="4">
    <source>
        <dbReference type="EMBL" id="MCD2166833.1"/>
    </source>
</evidence>
<sequence length="854" mass="89240">MAEKLRLEVLLAAVDKISGPLRNIATGSKATAQAVGATELAIKKMQAQQQMLQRLQNAAPAVNRQRQVLRVMKEELALMQKSGQASTKQIADQERAITKQTAAYERQRAAVMRLRSDVSALGLGKVSQAQATLATNIASANAQIDAQRRKMEQQRKVEERLVALKEKHAKSMKHGAMVTAAGAGGLYAGQRMASRSFESMKAGADFEQTLSKVQALTGLDKASEQMQAIRMQARRLGAETMFSATQAAEGQAFLGMAGFKPDQIMAAMPGVLDMAKAGDLEIARAADISSNILQAFRMQAEEMGRVSDVLTKGFTSSNVTLEMLGNTMTYVAPIATEFGASIEDATAMAGLLGNAGIQGEKAGTALRSAFTRLAKPPKDAAKALDALGVKTMDSAGNMRPMVEILGEVAKRTEKLGNGKRLGIIAEIFGLEAASGGASLLKEATGGNIEKYTDILKNSQGAAAKTAKTMADNWRGSMDEMSSAWDDVKIGLFEQNADSLRALTDTVTEKIRAVGSFLSQNPMLGKAIFWAAISVTVLTTAVGALLVPVGLFLAKGFLLRFLLARLGLSFAGMALAGGKASGVMGLLARSGGAVASMWGLAGRAVGGALGWFTRIGQWVGSLSAYIPTVLRFGATFARLLGPIGLVITAATMLYQRWDDVVGGAKLLWEDLTSAIGSGLQAVMGLTSQFFNAGANIIQGLVSGITSRVAAVRDAVGEVASSSIGWFKEKLGIHSPSRVFAELGGYVGEGAAQGITGSSSLVRTAALGMAAATLVPMGAMALPMGGMLPMLHMASMAAASPAGGAAAGSGASSYTINITVQGNAKGDEIATAVRAELERFERQKAARRGSRLTDID</sequence>
<dbReference type="AlphaFoldDB" id="A0AAW4Y0R5"/>
<feature type="transmembrane region" description="Helical" evidence="2">
    <location>
        <begin position="638"/>
        <end position="656"/>
    </location>
</feature>
<feature type="transmembrane region" description="Helical" evidence="2">
    <location>
        <begin position="763"/>
        <end position="784"/>
    </location>
</feature>
<dbReference type="Pfam" id="PF10145">
    <property type="entry name" value="PhageMin_Tail"/>
    <property type="match status" value="1"/>
</dbReference>
<dbReference type="NCBIfam" id="TIGR01760">
    <property type="entry name" value="tape_meas_TP901"/>
    <property type="match status" value="1"/>
</dbReference>
<dbReference type="EMBL" id="JAJNCT010000021">
    <property type="protein sequence ID" value="MCD2166833.1"/>
    <property type="molecule type" value="Genomic_DNA"/>
</dbReference>
<feature type="transmembrane region" description="Helical" evidence="2">
    <location>
        <begin position="565"/>
        <end position="587"/>
    </location>
</feature>
<evidence type="ECO:0000313" key="5">
    <source>
        <dbReference type="Proteomes" id="UP001199260"/>
    </source>
</evidence>
<feature type="transmembrane region" description="Helical" evidence="2">
    <location>
        <begin position="526"/>
        <end position="553"/>
    </location>
</feature>
<keyword evidence="1" id="KW-1188">Viral release from host cell</keyword>
<keyword evidence="5" id="KW-1185">Reference proteome</keyword>
<comment type="caution">
    <text evidence="4">The sequence shown here is derived from an EMBL/GenBank/DDBJ whole genome shotgun (WGS) entry which is preliminary data.</text>
</comment>
<gene>
    <name evidence="4" type="ORF">LPW39_17045</name>
</gene>
<dbReference type="PANTHER" id="PTHR37813:SF1">
    <property type="entry name" value="FELS-2 PROPHAGE PROTEIN"/>
    <property type="match status" value="1"/>
</dbReference>
<dbReference type="Proteomes" id="UP001199260">
    <property type="component" value="Unassembled WGS sequence"/>
</dbReference>
<evidence type="ECO:0000259" key="3">
    <source>
        <dbReference type="Pfam" id="PF10145"/>
    </source>
</evidence>